<organism evidence="1">
    <name type="scientific">Arundo donax</name>
    <name type="common">Giant reed</name>
    <name type="synonym">Donax arundinaceus</name>
    <dbReference type="NCBI Taxonomy" id="35708"/>
    <lineage>
        <taxon>Eukaryota</taxon>
        <taxon>Viridiplantae</taxon>
        <taxon>Streptophyta</taxon>
        <taxon>Embryophyta</taxon>
        <taxon>Tracheophyta</taxon>
        <taxon>Spermatophyta</taxon>
        <taxon>Magnoliopsida</taxon>
        <taxon>Liliopsida</taxon>
        <taxon>Poales</taxon>
        <taxon>Poaceae</taxon>
        <taxon>PACMAD clade</taxon>
        <taxon>Arundinoideae</taxon>
        <taxon>Arundineae</taxon>
        <taxon>Arundo</taxon>
    </lineage>
</organism>
<proteinExistence type="predicted"/>
<dbReference type="EMBL" id="GBRH01227216">
    <property type="protein sequence ID" value="JAD70679.1"/>
    <property type="molecule type" value="Transcribed_RNA"/>
</dbReference>
<accession>A0A0A9C342</accession>
<reference evidence="1" key="2">
    <citation type="journal article" date="2015" name="Data Brief">
        <title>Shoot transcriptome of the giant reed, Arundo donax.</title>
        <authorList>
            <person name="Barrero R.A."/>
            <person name="Guerrero F.D."/>
            <person name="Moolhuijzen P."/>
            <person name="Goolsby J.A."/>
            <person name="Tidwell J."/>
            <person name="Bellgard S.E."/>
            <person name="Bellgard M.I."/>
        </authorList>
    </citation>
    <scope>NUCLEOTIDE SEQUENCE</scope>
    <source>
        <tissue evidence="1">Shoot tissue taken approximately 20 cm above the soil surface</tissue>
    </source>
</reference>
<reference evidence="1" key="1">
    <citation type="submission" date="2014-09" db="EMBL/GenBank/DDBJ databases">
        <authorList>
            <person name="Magalhaes I.L.F."/>
            <person name="Oliveira U."/>
            <person name="Santos F.R."/>
            <person name="Vidigal T.H.D.A."/>
            <person name="Brescovit A.D."/>
            <person name="Santos A.J."/>
        </authorList>
    </citation>
    <scope>NUCLEOTIDE SEQUENCE</scope>
    <source>
        <tissue evidence="1">Shoot tissue taken approximately 20 cm above the soil surface</tissue>
    </source>
</reference>
<evidence type="ECO:0000313" key="1">
    <source>
        <dbReference type="EMBL" id="JAD70679.1"/>
    </source>
</evidence>
<dbReference type="AlphaFoldDB" id="A0A0A9C342"/>
<name>A0A0A9C342_ARUDO</name>
<sequence>MLTHSERGGFVCKDFCFVCR</sequence>
<protein>
    <submittedName>
        <fullName evidence="1">Uncharacterized protein</fullName>
    </submittedName>
</protein>